<gene>
    <name evidence="6" type="ORF">SAMN05421769_1239</name>
</gene>
<protein>
    <submittedName>
        <fullName evidence="6">Lysozyme</fullName>
    </submittedName>
</protein>
<dbReference type="InterPro" id="IPR018077">
    <property type="entry name" value="Glyco_hydro_fam25_subgr"/>
</dbReference>
<evidence type="ECO:0000256" key="3">
    <source>
        <dbReference type="ARBA" id="ARBA00023295"/>
    </source>
</evidence>
<proteinExistence type="inferred from homology"/>
<dbReference type="SMART" id="SM00641">
    <property type="entry name" value="Glyco_25"/>
    <property type="match status" value="1"/>
</dbReference>
<dbReference type="PANTHER" id="PTHR34135:SF2">
    <property type="entry name" value="LYSOZYME"/>
    <property type="match status" value="1"/>
</dbReference>
<keyword evidence="5" id="KW-0812">Transmembrane</keyword>
<evidence type="ECO:0000256" key="5">
    <source>
        <dbReference type="SAM" id="Phobius"/>
    </source>
</evidence>
<dbReference type="Pfam" id="PF01183">
    <property type="entry name" value="Glyco_hydro_25"/>
    <property type="match status" value="1"/>
</dbReference>
<dbReference type="GO" id="GO:0003796">
    <property type="term" value="F:lysozyme activity"/>
    <property type="evidence" value="ECO:0007669"/>
    <property type="project" value="InterPro"/>
</dbReference>
<dbReference type="EMBL" id="FSRQ01000001">
    <property type="protein sequence ID" value="SIN93648.1"/>
    <property type="molecule type" value="Genomic_DNA"/>
</dbReference>
<evidence type="ECO:0000313" key="7">
    <source>
        <dbReference type="Proteomes" id="UP000184782"/>
    </source>
</evidence>
<dbReference type="OrthoDB" id="9798192at2"/>
<dbReference type="GO" id="GO:0009253">
    <property type="term" value="P:peptidoglycan catabolic process"/>
    <property type="evidence" value="ECO:0007669"/>
    <property type="project" value="InterPro"/>
</dbReference>
<evidence type="ECO:0000256" key="2">
    <source>
        <dbReference type="ARBA" id="ARBA00022801"/>
    </source>
</evidence>
<reference evidence="7" key="1">
    <citation type="submission" date="2016-12" db="EMBL/GenBank/DDBJ databases">
        <authorList>
            <person name="Varghese N."/>
            <person name="Submissions S."/>
        </authorList>
    </citation>
    <scope>NUCLEOTIDE SEQUENCE [LARGE SCALE GENOMIC DNA]</scope>
    <source>
        <strain evidence="7">DSM 16779</strain>
    </source>
</reference>
<feature type="region of interest" description="Disordered" evidence="4">
    <location>
        <begin position="44"/>
        <end position="66"/>
    </location>
</feature>
<dbReference type="RefSeq" id="WP_074229416.1">
    <property type="nucleotide sequence ID" value="NZ_FSRQ01000001.1"/>
</dbReference>
<dbReference type="AlphaFoldDB" id="A0A1N6FEE3"/>
<accession>A0A1N6FEE3</accession>
<evidence type="ECO:0000313" key="6">
    <source>
        <dbReference type="EMBL" id="SIN93648.1"/>
    </source>
</evidence>
<sequence>MNLISKIVIGAVTINALGLAVISYKITDKDLKYKVRQMIPESSKSTLTTDKNVSSKTINDNPIENNNNLKTSLQGIDVSHWNGNIVEDLPKKDNLKFVICKSTQGEKDIDPEFEKNWKYLDENNIMKGTYHFYVYSQDPIKQAEHFCKTVDKVAKIKDTDFPLIIDVEEMSLPRKSIDLHRLKNDLMAFLNFVENKTNRTPIIYSDFSFLNKYLNHSDFSKYPLWLAEYSHSLQPKIPTIWEKKGCLIWQKTDSYHVNSTDTDFDIYYKE</sequence>
<keyword evidence="2" id="KW-0378">Hydrolase</keyword>
<dbReference type="PROSITE" id="PS51904">
    <property type="entry name" value="GLYCOSYL_HYDROL_F25_2"/>
    <property type="match status" value="1"/>
</dbReference>
<evidence type="ECO:0000256" key="1">
    <source>
        <dbReference type="ARBA" id="ARBA00010646"/>
    </source>
</evidence>
<dbReference type="Gene3D" id="3.20.20.80">
    <property type="entry name" value="Glycosidases"/>
    <property type="match status" value="1"/>
</dbReference>
<dbReference type="InterPro" id="IPR002053">
    <property type="entry name" value="Glyco_hydro_25"/>
</dbReference>
<dbReference type="STRING" id="59733.SAMN05421769_1239"/>
<dbReference type="SUPFAM" id="SSF51445">
    <property type="entry name" value="(Trans)glycosidases"/>
    <property type="match status" value="1"/>
</dbReference>
<name>A0A1N6FEE3_9FLAO</name>
<keyword evidence="3" id="KW-0326">Glycosidase</keyword>
<dbReference type="Proteomes" id="UP000184782">
    <property type="component" value="Unassembled WGS sequence"/>
</dbReference>
<keyword evidence="5" id="KW-0472">Membrane</keyword>
<dbReference type="GO" id="GO:0016998">
    <property type="term" value="P:cell wall macromolecule catabolic process"/>
    <property type="evidence" value="ECO:0007669"/>
    <property type="project" value="InterPro"/>
</dbReference>
<feature type="compositionally biased region" description="Polar residues" evidence="4">
    <location>
        <begin position="44"/>
        <end position="58"/>
    </location>
</feature>
<evidence type="ECO:0000256" key="4">
    <source>
        <dbReference type="SAM" id="MobiDB-lite"/>
    </source>
</evidence>
<feature type="transmembrane region" description="Helical" evidence="5">
    <location>
        <begin position="6"/>
        <end position="26"/>
    </location>
</feature>
<comment type="similarity">
    <text evidence="1">Belongs to the glycosyl hydrolase 25 family.</text>
</comment>
<dbReference type="InterPro" id="IPR017853">
    <property type="entry name" value="GH"/>
</dbReference>
<keyword evidence="7" id="KW-1185">Reference proteome</keyword>
<dbReference type="PANTHER" id="PTHR34135">
    <property type="entry name" value="LYSOZYME"/>
    <property type="match status" value="1"/>
</dbReference>
<keyword evidence="5" id="KW-1133">Transmembrane helix</keyword>
<organism evidence="6 7">
    <name type="scientific">Chryseobacterium scophthalmum</name>
    <dbReference type="NCBI Taxonomy" id="59733"/>
    <lineage>
        <taxon>Bacteria</taxon>
        <taxon>Pseudomonadati</taxon>
        <taxon>Bacteroidota</taxon>
        <taxon>Flavobacteriia</taxon>
        <taxon>Flavobacteriales</taxon>
        <taxon>Weeksellaceae</taxon>
        <taxon>Chryseobacterium group</taxon>
        <taxon>Chryseobacterium</taxon>
    </lineage>
</organism>
<dbReference type="GO" id="GO:0016052">
    <property type="term" value="P:carbohydrate catabolic process"/>
    <property type="evidence" value="ECO:0007669"/>
    <property type="project" value="TreeGrafter"/>
</dbReference>